<dbReference type="AlphaFoldDB" id="A0A6A6RVG9"/>
<protein>
    <submittedName>
        <fullName evidence="2">Uncharacterized protein</fullName>
    </submittedName>
</protein>
<evidence type="ECO:0000256" key="1">
    <source>
        <dbReference type="SAM" id="MobiDB-lite"/>
    </source>
</evidence>
<dbReference type="Proteomes" id="UP000799753">
    <property type="component" value="Unassembled WGS sequence"/>
</dbReference>
<evidence type="ECO:0000313" key="2">
    <source>
        <dbReference type="EMBL" id="KAF2638711.1"/>
    </source>
</evidence>
<reference evidence="2" key="1">
    <citation type="journal article" date="2020" name="Stud. Mycol.">
        <title>101 Dothideomycetes genomes: a test case for predicting lifestyles and emergence of pathogens.</title>
        <authorList>
            <person name="Haridas S."/>
            <person name="Albert R."/>
            <person name="Binder M."/>
            <person name="Bloem J."/>
            <person name="Labutti K."/>
            <person name="Salamov A."/>
            <person name="Andreopoulos B."/>
            <person name="Baker S."/>
            <person name="Barry K."/>
            <person name="Bills G."/>
            <person name="Bluhm B."/>
            <person name="Cannon C."/>
            <person name="Castanera R."/>
            <person name="Culley D."/>
            <person name="Daum C."/>
            <person name="Ezra D."/>
            <person name="Gonzalez J."/>
            <person name="Henrissat B."/>
            <person name="Kuo A."/>
            <person name="Liang C."/>
            <person name="Lipzen A."/>
            <person name="Lutzoni F."/>
            <person name="Magnuson J."/>
            <person name="Mondo S."/>
            <person name="Nolan M."/>
            <person name="Ohm R."/>
            <person name="Pangilinan J."/>
            <person name="Park H.-J."/>
            <person name="Ramirez L."/>
            <person name="Alfaro M."/>
            <person name="Sun H."/>
            <person name="Tritt A."/>
            <person name="Yoshinaga Y."/>
            <person name="Zwiers L.-H."/>
            <person name="Turgeon B."/>
            <person name="Goodwin S."/>
            <person name="Spatafora J."/>
            <person name="Crous P."/>
            <person name="Grigoriev I."/>
        </authorList>
    </citation>
    <scope>NUCLEOTIDE SEQUENCE</scope>
    <source>
        <strain evidence="2">CBS 473.64</strain>
    </source>
</reference>
<name>A0A6A6RVG9_9PLEO</name>
<feature type="compositionally biased region" description="Polar residues" evidence="1">
    <location>
        <begin position="52"/>
        <end position="73"/>
    </location>
</feature>
<dbReference type="EMBL" id="MU006789">
    <property type="protein sequence ID" value="KAF2638711.1"/>
    <property type="molecule type" value="Genomic_DNA"/>
</dbReference>
<proteinExistence type="predicted"/>
<sequence>MSEQQDIIMDDLASAMADTDPFDKTGLDDLTTAMNNTDPFGTKSAMSDRETNLSVSSLSGHKTTPIQSTQTDHINTPLTAEDKEWLQANGFNGRYPPDASDDERLLILAGVRDYRLPRNGGSAIAADAIDSRPPTPGPLYHTALSFPSRAEIVHRYGWMLRCSFHDLAETPCMPEHPIVYDALCDFMAEEIYRRYMDLHIPPVYSPRNHKWYPCWTEHHVFNGTLKGIKSSQDMWQAIVIGGKDSGMGGGGEDLMDEGM</sequence>
<organism evidence="2 3">
    <name type="scientific">Massarina eburnea CBS 473.64</name>
    <dbReference type="NCBI Taxonomy" id="1395130"/>
    <lineage>
        <taxon>Eukaryota</taxon>
        <taxon>Fungi</taxon>
        <taxon>Dikarya</taxon>
        <taxon>Ascomycota</taxon>
        <taxon>Pezizomycotina</taxon>
        <taxon>Dothideomycetes</taxon>
        <taxon>Pleosporomycetidae</taxon>
        <taxon>Pleosporales</taxon>
        <taxon>Massarineae</taxon>
        <taxon>Massarinaceae</taxon>
        <taxon>Massarina</taxon>
    </lineage>
</organism>
<accession>A0A6A6RVG9</accession>
<evidence type="ECO:0000313" key="3">
    <source>
        <dbReference type="Proteomes" id="UP000799753"/>
    </source>
</evidence>
<dbReference type="OrthoDB" id="10594285at2759"/>
<feature type="region of interest" description="Disordered" evidence="1">
    <location>
        <begin position="27"/>
        <end position="73"/>
    </location>
</feature>
<gene>
    <name evidence="2" type="ORF">P280DRAFT_528952</name>
</gene>
<keyword evidence="3" id="KW-1185">Reference proteome</keyword>